<feature type="transmembrane region" description="Helical" evidence="2">
    <location>
        <begin position="442"/>
        <end position="463"/>
    </location>
</feature>
<gene>
    <name evidence="4" type="ORF">BCR35DRAFT_292268</name>
</gene>
<evidence type="ECO:0000313" key="5">
    <source>
        <dbReference type="Proteomes" id="UP000193467"/>
    </source>
</evidence>
<keyword evidence="2" id="KW-0472">Membrane</keyword>
<feature type="transmembrane region" description="Helical" evidence="2">
    <location>
        <begin position="475"/>
        <end position="493"/>
    </location>
</feature>
<feature type="compositionally biased region" description="Basic and acidic residues" evidence="1">
    <location>
        <begin position="55"/>
        <end position="66"/>
    </location>
</feature>
<keyword evidence="2" id="KW-1133">Transmembrane helix</keyword>
<keyword evidence="5" id="KW-1185">Reference proteome</keyword>
<reference evidence="4 5" key="1">
    <citation type="submission" date="2016-07" db="EMBL/GenBank/DDBJ databases">
        <title>Pervasive Adenine N6-methylation of Active Genes in Fungi.</title>
        <authorList>
            <consortium name="DOE Joint Genome Institute"/>
            <person name="Mondo S.J."/>
            <person name="Dannebaum R.O."/>
            <person name="Kuo R.C."/>
            <person name="Labutti K."/>
            <person name="Haridas S."/>
            <person name="Kuo A."/>
            <person name="Salamov A."/>
            <person name="Ahrendt S.R."/>
            <person name="Lipzen A."/>
            <person name="Sullivan W."/>
            <person name="Andreopoulos W.B."/>
            <person name="Clum A."/>
            <person name="Lindquist E."/>
            <person name="Daum C."/>
            <person name="Ramamoorthy G.K."/>
            <person name="Gryganskyi A."/>
            <person name="Culley D."/>
            <person name="Magnuson J.K."/>
            <person name="James T.Y."/>
            <person name="O'Malley M.A."/>
            <person name="Stajich J.E."/>
            <person name="Spatafora J.W."/>
            <person name="Visel A."/>
            <person name="Grigoriev I.V."/>
        </authorList>
    </citation>
    <scope>NUCLEOTIDE SEQUENCE [LARGE SCALE GENOMIC DNA]</scope>
    <source>
        <strain evidence="4 5">62-1032</strain>
    </source>
</reference>
<evidence type="ECO:0000256" key="1">
    <source>
        <dbReference type="SAM" id="MobiDB-lite"/>
    </source>
</evidence>
<dbReference type="AlphaFoldDB" id="A0A1Y2F2J9"/>
<dbReference type="OrthoDB" id="2533483at2759"/>
<dbReference type="SUPFAM" id="SSF69848">
    <property type="entry name" value="LCCL domain"/>
    <property type="match status" value="1"/>
</dbReference>
<feature type="region of interest" description="Disordered" evidence="1">
    <location>
        <begin position="1"/>
        <end position="89"/>
    </location>
</feature>
<dbReference type="InParanoid" id="A0A1Y2F2J9"/>
<proteinExistence type="predicted"/>
<organism evidence="4 5">
    <name type="scientific">Leucosporidium creatinivorum</name>
    <dbReference type="NCBI Taxonomy" id="106004"/>
    <lineage>
        <taxon>Eukaryota</taxon>
        <taxon>Fungi</taxon>
        <taxon>Dikarya</taxon>
        <taxon>Basidiomycota</taxon>
        <taxon>Pucciniomycotina</taxon>
        <taxon>Microbotryomycetes</taxon>
        <taxon>Leucosporidiales</taxon>
        <taxon>Leucosporidium</taxon>
    </lineage>
</organism>
<feature type="transmembrane region" description="Helical" evidence="2">
    <location>
        <begin position="378"/>
        <end position="398"/>
    </location>
</feature>
<feature type="compositionally biased region" description="Polar residues" evidence="1">
    <location>
        <begin position="1"/>
        <end position="19"/>
    </location>
</feature>
<dbReference type="InterPro" id="IPR051957">
    <property type="entry name" value="CRISP-LCCL_domain"/>
</dbReference>
<protein>
    <recommendedName>
        <fullName evidence="3">LCCL domain-containing protein</fullName>
    </recommendedName>
</protein>
<dbReference type="InterPro" id="IPR036609">
    <property type="entry name" value="LCCL_sf"/>
</dbReference>
<feature type="transmembrane region" description="Helical" evidence="2">
    <location>
        <begin position="532"/>
        <end position="549"/>
    </location>
</feature>
<comment type="caution">
    <text evidence="4">The sequence shown here is derived from an EMBL/GenBank/DDBJ whole genome shotgun (WGS) entry which is preliminary data.</text>
</comment>
<evidence type="ECO:0000259" key="3">
    <source>
        <dbReference type="PROSITE" id="PS50820"/>
    </source>
</evidence>
<dbReference type="InterPro" id="IPR004043">
    <property type="entry name" value="LCCL"/>
</dbReference>
<dbReference type="PANTHER" id="PTHR31331:SF1">
    <property type="entry name" value="CYSTEINE RICH SECRETORY PROTEIN LCCL DOMAIN CONTAINING 2"/>
    <property type="match status" value="1"/>
</dbReference>
<keyword evidence="2" id="KW-0812">Transmembrane</keyword>
<accession>A0A1Y2F2J9</accession>
<feature type="domain" description="LCCL" evidence="3">
    <location>
        <begin position="273"/>
        <end position="330"/>
    </location>
</feature>
<name>A0A1Y2F2J9_9BASI</name>
<dbReference type="EMBL" id="MCGR01000032">
    <property type="protein sequence ID" value="ORY77195.1"/>
    <property type="molecule type" value="Genomic_DNA"/>
</dbReference>
<dbReference type="Proteomes" id="UP000193467">
    <property type="component" value="Unassembled WGS sequence"/>
</dbReference>
<dbReference type="PANTHER" id="PTHR31331">
    <property type="entry name" value="LCCL DOMAIN PROTEIN (AFU_ORTHOLOGUE AFUA_5G08630)"/>
    <property type="match status" value="1"/>
</dbReference>
<dbReference type="PROSITE" id="PS50820">
    <property type="entry name" value="LCCL"/>
    <property type="match status" value="1"/>
</dbReference>
<feature type="transmembrane region" description="Helical" evidence="2">
    <location>
        <begin position="505"/>
        <end position="526"/>
    </location>
</feature>
<evidence type="ECO:0000256" key="2">
    <source>
        <dbReference type="SAM" id="Phobius"/>
    </source>
</evidence>
<dbReference type="Pfam" id="PF03815">
    <property type="entry name" value="LCCL"/>
    <property type="match status" value="1"/>
</dbReference>
<sequence>MASYGSTPFDSQSPTAWNTPRSSSPPRPLPYDDIELEIGVARTHDRPRTASTMEGDEKSDEHKEAEIAEAGFGGAHTRQTSSTTYGGGYKDSVLEGSRSPFADSSSTKAGGVLDDGLDDDSRKFNAFLNRIALRRPRLGRVLLWIRGPSPPVNEKSIKPFLPKIEGFFANLLHPITSRRRIITPLFLLAWLLAFAFFVRASFFTSSTNVGTPTFIVGDTSYWYTNDQCGLNGTSCEPFSNYSFVFRCPSQTLSVELLNNRAVGSEELIFTQLVVGGMDELSTYRSDSWICAAAIHHGLFGDKRGGCGQLELVGEFTNYVGGTKNGVKSISFDSTFVSSYRFVDTVDQGGCQDLRDDILGFNVGMATIFSFFIRPAPQAFFWSIFCLGFWHVVLCSDPTAMPPDVSTGFKYFLPALFAAKAFWRHSFRWVLPAFEGAILERTVWYLGGFWVGALINVSLSWIPIDRLTASDIDKQPGGLVAVIVLVIFVFLCVVNQLRVIRRTGWFFFYLKWYVIGGAIIGVLSALPGLEFRLHHYLAAILLLPGCAFVTRPSALFQGFLLGMFLDGIGRWGFDSILETAATLVGDGSLGSARPTWLTNSTTFEAGQSNIFWGDIPESLVGQWDGFALIVDDVLRYTGAATNWSILALDDSIPHYFRLAYQLDGTSGDFSRAAKAFISNGTWIDPAAGAS</sequence>
<dbReference type="STRING" id="106004.A0A1Y2F2J9"/>
<dbReference type="Gene3D" id="2.170.130.20">
    <property type="entry name" value="LCCL-like domain"/>
    <property type="match status" value="1"/>
</dbReference>
<evidence type="ECO:0000313" key="4">
    <source>
        <dbReference type="EMBL" id="ORY77195.1"/>
    </source>
</evidence>
<feature type="transmembrane region" description="Helical" evidence="2">
    <location>
        <begin position="181"/>
        <end position="198"/>
    </location>
</feature>